<reference evidence="2" key="1">
    <citation type="submission" date="2022-01" db="EMBL/GenBank/DDBJ databases">
        <title>Comparative genomics reveals a dynamic genome evolution in the ectomycorrhizal milk-cap (Lactarius) mushrooms.</title>
        <authorList>
            <consortium name="DOE Joint Genome Institute"/>
            <person name="Lebreton A."/>
            <person name="Tang N."/>
            <person name="Kuo A."/>
            <person name="LaButti K."/>
            <person name="Drula E."/>
            <person name="Barry K."/>
            <person name="Clum A."/>
            <person name="Lipzen A."/>
            <person name="Mousain D."/>
            <person name="Ng V."/>
            <person name="Wang R."/>
            <person name="Wang X."/>
            <person name="Dai Y."/>
            <person name="Henrissat B."/>
            <person name="Grigoriev I.V."/>
            <person name="Guerin-Laguette A."/>
            <person name="Yu F."/>
            <person name="Martin F.M."/>
        </authorList>
    </citation>
    <scope>NUCLEOTIDE SEQUENCE</scope>
    <source>
        <strain evidence="2">QP</strain>
    </source>
</reference>
<keyword evidence="3" id="KW-1185">Reference proteome</keyword>
<evidence type="ECO:0000256" key="1">
    <source>
        <dbReference type="SAM" id="MobiDB-lite"/>
    </source>
</evidence>
<gene>
    <name evidence="2" type="ORF">EDB92DRAFT_1877586</name>
</gene>
<organism evidence="2 3">
    <name type="scientific">Lactarius akahatsu</name>
    <dbReference type="NCBI Taxonomy" id="416441"/>
    <lineage>
        <taxon>Eukaryota</taxon>
        <taxon>Fungi</taxon>
        <taxon>Dikarya</taxon>
        <taxon>Basidiomycota</taxon>
        <taxon>Agaricomycotina</taxon>
        <taxon>Agaricomycetes</taxon>
        <taxon>Russulales</taxon>
        <taxon>Russulaceae</taxon>
        <taxon>Lactarius</taxon>
    </lineage>
</organism>
<feature type="compositionally biased region" description="Polar residues" evidence="1">
    <location>
        <begin position="193"/>
        <end position="210"/>
    </location>
</feature>
<dbReference type="Proteomes" id="UP001201163">
    <property type="component" value="Unassembled WGS sequence"/>
</dbReference>
<proteinExistence type="predicted"/>
<accession>A0AAD4LFY0</accession>
<evidence type="ECO:0000313" key="3">
    <source>
        <dbReference type="Proteomes" id="UP001201163"/>
    </source>
</evidence>
<feature type="region of interest" description="Disordered" evidence="1">
    <location>
        <begin position="91"/>
        <end position="124"/>
    </location>
</feature>
<dbReference type="EMBL" id="JAKELL010000050">
    <property type="protein sequence ID" value="KAH8987045.1"/>
    <property type="molecule type" value="Genomic_DNA"/>
</dbReference>
<feature type="compositionally biased region" description="Basic and acidic residues" evidence="1">
    <location>
        <begin position="211"/>
        <end position="234"/>
    </location>
</feature>
<protein>
    <submittedName>
        <fullName evidence="2">Uncharacterized protein</fullName>
    </submittedName>
</protein>
<dbReference type="AlphaFoldDB" id="A0AAD4LFY0"/>
<evidence type="ECO:0000313" key="2">
    <source>
        <dbReference type="EMBL" id="KAH8987045.1"/>
    </source>
</evidence>
<comment type="caution">
    <text evidence="2">The sequence shown here is derived from an EMBL/GenBank/DDBJ whole genome shotgun (WGS) entry which is preliminary data.</text>
</comment>
<sequence>MASWILEPIRNIYVSLHQDTNSAPTRFSASTRNWGNPPWYPVCNIAGPLRWFPASLANPDAPSPSYIVENLTDVPPFDDFRPAHQTTIKSLRIPVTSPEPAPAGTTQETVNSDPLPPDPPSSASYNIVSSNILPTEYHRASSGLTPAPDLGVAVEDVGSPKPNLRKEQNKLDPPSVNREILATAMATLDLPPHSSSPQSNADLNVAITSHSLKEPKPERPGDPPRPSDYRYDIV</sequence>
<name>A0AAD4LFY0_9AGAM</name>
<feature type="region of interest" description="Disordered" evidence="1">
    <location>
        <begin position="142"/>
        <end position="234"/>
    </location>
</feature>